<comment type="caution">
    <text evidence="2">The sequence shown here is derived from an EMBL/GenBank/DDBJ whole genome shotgun (WGS) entry which is preliminary data.</text>
</comment>
<evidence type="ECO:0000313" key="3">
    <source>
        <dbReference type="Proteomes" id="UP000693892"/>
    </source>
</evidence>
<keyword evidence="1" id="KW-0175">Coiled coil</keyword>
<evidence type="ECO:0000313" key="2">
    <source>
        <dbReference type="EMBL" id="CAG7608245.1"/>
    </source>
</evidence>
<gene>
    <name evidence="2" type="ORF">LEUCIP111803_01096</name>
</gene>
<sequence>MWQRRYDIDTGVKLGVTSDMTEENRRLRRENAELKKANEVLKAASVFFAKELDRPRTK</sequence>
<keyword evidence="3" id="KW-1185">Reference proteome</keyword>
<reference evidence="2" key="1">
    <citation type="submission" date="2021-06" db="EMBL/GenBank/DDBJ databases">
        <authorList>
            <person name="Criscuolo A."/>
        </authorList>
    </citation>
    <scope>NUCLEOTIDE SEQUENCE</scope>
    <source>
        <strain evidence="2">CIP111803</strain>
    </source>
</reference>
<proteinExistence type="predicted"/>
<feature type="coiled-coil region" evidence="1">
    <location>
        <begin position="17"/>
        <end position="44"/>
    </location>
</feature>
<protein>
    <submittedName>
        <fullName evidence="2">Insertion element IS6110 uncharacterized 12.0 kDa protein</fullName>
    </submittedName>
</protein>
<dbReference type="AlphaFoldDB" id="A0A916NVJ9"/>
<dbReference type="Proteomes" id="UP000693892">
    <property type="component" value="Unassembled WGS sequence"/>
</dbReference>
<name>A0A916NVJ9_9MICO</name>
<accession>A0A916NVJ9</accession>
<organism evidence="2 3">
    <name type="scientific">Leucobacter soli</name>
    <dbReference type="NCBI Taxonomy" id="2812850"/>
    <lineage>
        <taxon>Bacteria</taxon>
        <taxon>Bacillati</taxon>
        <taxon>Actinomycetota</taxon>
        <taxon>Actinomycetes</taxon>
        <taxon>Micrococcales</taxon>
        <taxon>Microbacteriaceae</taxon>
        <taxon>Leucobacter</taxon>
    </lineage>
</organism>
<evidence type="ECO:0000256" key="1">
    <source>
        <dbReference type="SAM" id="Coils"/>
    </source>
</evidence>
<dbReference type="EMBL" id="CAJVAP010000010">
    <property type="protein sequence ID" value="CAG7608245.1"/>
    <property type="molecule type" value="Genomic_DNA"/>
</dbReference>